<dbReference type="OrthoDB" id="9810154at2"/>
<dbReference type="AlphaFoldDB" id="A0A365H764"/>
<dbReference type="Proteomes" id="UP000251891">
    <property type="component" value="Unassembled WGS sequence"/>
</dbReference>
<evidence type="ECO:0000313" key="2">
    <source>
        <dbReference type="Proteomes" id="UP000251891"/>
    </source>
</evidence>
<dbReference type="InterPro" id="IPR029033">
    <property type="entry name" value="His_PPase_superfam"/>
</dbReference>
<reference evidence="1 2" key="1">
    <citation type="submission" date="2018-06" db="EMBL/GenBank/DDBJ databases">
        <title>Actinomadura craniellae sp. nov. isolated from marine sponge Craniella sp.</title>
        <authorList>
            <person name="Li L."/>
            <person name="Xu Q.H."/>
            <person name="Lin H.W."/>
            <person name="Lu Y.H."/>
        </authorList>
    </citation>
    <scope>NUCLEOTIDE SEQUENCE [LARGE SCALE GENOMIC DNA]</scope>
    <source>
        <strain evidence="1 2">LHW63021</strain>
    </source>
</reference>
<dbReference type="Gene3D" id="3.40.50.1240">
    <property type="entry name" value="Phosphoglycerate mutase-like"/>
    <property type="match status" value="1"/>
</dbReference>
<dbReference type="PANTHER" id="PTHR47623">
    <property type="entry name" value="OS09G0287300 PROTEIN"/>
    <property type="match status" value="1"/>
</dbReference>
<organism evidence="1 2">
    <name type="scientific">Actinomadura craniellae</name>
    <dbReference type="NCBI Taxonomy" id="2231787"/>
    <lineage>
        <taxon>Bacteria</taxon>
        <taxon>Bacillati</taxon>
        <taxon>Actinomycetota</taxon>
        <taxon>Actinomycetes</taxon>
        <taxon>Streptosporangiales</taxon>
        <taxon>Thermomonosporaceae</taxon>
        <taxon>Actinomadura</taxon>
    </lineage>
</organism>
<evidence type="ECO:0000313" key="1">
    <source>
        <dbReference type="EMBL" id="RAY14964.1"/>
    </source>
</evidence>
<comment type="caution">
    <text evidence="1">The sequence shown here is derived from an EMBL/GenBank/DDBJ whole genome shotgun (WGS) entry which is preliminary data.</text>
</comment>
<name>A0A365H764_9ACTN</name>
<dbReference type="PANTHER" id="PTHR47623:SF1">
    <property type="entry name" value="OS09G0287300 PROTEIN"/>
    <property type="match status" value="1"/>
</dbReference>
<accession>A0A365H764</accession>
<dbReference type="CDD" id="cd07067">
    <property type="entry name" value="HP_PGM_like"/>
    <property type="match status" value="1"/>
</dbReference>
<dbReference type="Pfam" id="PF00300">
    <property type="entry name" value="His_Phos_1"/>
    <property type="match status" value="1"/>
</dbReference>
<dbReference type="InterPro" id="IPR013078">
    <property type="entry name" value="His_Pase_superF_clade-1"/>
</dbReference>
<keyword evidence="2" id="KW-1185">Reference proteome</keyword>
<dbReference type="SUPFAM" id="SSF53254">
    <property type="entry name" value="Phosphoglycerate mutase-like"/>
    <property type="match status" value="1"/>
</dbReference>
<gene>
    <name evidence="1" type="ORF">DPM19_14135</name>
</gene>
<protein>
    <submittedName>
        <fullName evidence="1">Histidine phosphatase family protein</fullName>
    </submittedName>
</protein>
<dbReference type="EMBL" id="QLYX01000005">
    <property type="protein sequence ID" value="RAY14964.1"/>
    <property type="molecule type" value="Genomic_DNA"/>
</dbReference>
<sequence>MVLRHAKAVEGIGMIDIDRPLNGRGRRDAAATGDWLRETGLVPDRVLCSTAQRTRETLAGLALDVPADFEARLYGAEAEDVLAVVRETADEVGTLLIIGHNPAFHEVVHDLTGEAPAAFPTCALAVIDLPGGWAEAWPGAGSLTTVRTPKG</sequence>
<proteinExistence type="predicted"/>